<reference evidence="3" key="1">
    <citation type="submission" date="2020-08" db="EMBL/GenBank/DDBJ databases">
        <title>Novel species isolated from subtropical streams in China.</title>
        <authorList>
            <person name="Lu H."/>
        </authorList>
    </citation>
    <scope>NUCLEOTIDE SEQUENCE</scope>
    <source>
        <strain evidence="3">LX22W</strain>
    </source>
</reference>
<dbReference type="InterPro" id="IPR052347">
    <property type="entry name" value="Isochorismatase_Nicotinamidase"/>
</dbReference>
<evidence type="ECO:0000313" key="4">
    <source>
        <dbReference type="Proteomes" id="UP000627446"/>
    </source>
</evidence>
<dbReference type="RefSeq" id="WP_186917073.1">
    <property type="nucleotide sequence ID" value="NZ_JACOFZ010000005.1"/>
</dbReference>
<dbReference type="SUPFAM" id="SSF52499">
    <property type="entry name" value="Isochorismatase-like hydrolases"/>
    <property type="match status" value="1"/>
</dbReference>
<dbReference type="Gene3D" id="3.40.50.850">
    <property type="entry name" value="Isochorismatase-like"/>
    <property type="match status" value="1"/>
</dbReference>
<evidence type="ECO:0000256" key="2">
    <source>
        <dbReference type="ARBA" id="ARBA00022801"/>
    </source>
</evidence>
<dbReference type="InterPro" id="IPR036380">
    <property type="entry name" value="Isochorismatase-like_sf"/>
</dbReference>
<dbReference type="GO" id="GO:0016787">
    <property type="term" value="F:hydrolase activity"/>
    <property type="evidence" value="ECO:0007669"/>
    <property type="project" value="UniProtKB-KW"/>
</dbReference>
<comment type="similarity">
    <text evidence="1">Belongs to the isochorismatase family.</text>
</comment>
<name>A0A923HQ13_9BURK</name>
<dbReference type="AlphaFoldDB" id="A0A923HQ13"/>
<dbReference type="PANTHER" id="PTHR11080">
    <property type="entry name" value="PYRAZINAMIDASE/NICOTINAMIDASE"/>
    <property type="match status" value="1"/>
</dbReference>
<gene>
    <name evidence="3" type="ORF">H8K36_13810</name>
</gene>
<keyword evidence="2 3" id="KW-0378">Hydrolase</keyword>
<protein>
    <submittedName>
        <fullName evidence="3">Cysteine hydrolase</fullName>
    </submittedName>
</protein>
<evidence type="ECO:0000256" key="1">
    <source>
        <dbReference type="ARBA" id="ARBA00006336"/>
    </source>
</evidence>
<dbReference type="Proteomes" id="UP000627446">
    <property type="component" value="Unassembled WGS sequence"/>
</dbReference>
<dbReference type="EMBL" id="JACOFZ010000005">
    <property type="protein sequence ID" value="MBC3882463.1"/>
    <property type="molecule type" value="Genomic_DNA"/>
</dbReference>
<evidence type="ECO:0000313" key="3">
    <source>
        <dbReference type="EMBL" id="MBC3882463.1"/>
    </source>
</evidence>
<comment type="caution">
    <text evidence="3">The sequence shown here is derived from an EMBL/GenBank/DDBJ whole genome shotgun (WGS) entry which is preliminary data.</text>
</comment>
<dbReference type="PANTHER" id="PTHR11080:SF2">
    <property type="entry name" value="LD05707P"/>
    <property type="match status" value="1"/>
</dbReference>
<sequence>MQARQHLLIIDPQNDFCDLPAQYLPQALNGKTVVPALPVAGAHADMQRVAHLIDTYGHQLTAITVTLDSHHRFDIAHPSFWRKADGSDVSPFTQISLQEFKAGEFVPRLESAKARVQAYLETLESAGSYRLMIWPVHCEIGSWGHNVHADVRAAYNRWEDQHKAVVEMVYKGSNPWTEHYSAMMAEVPDDTDPDTQLNQDLLKTLRSADSVLICGEASSHCVRASTEHIVANWPQDRLSQLVLLSDCMSAVTGFEQAGDDFLKDMRNRGLRIMKSTELVNQK</sequence>
<keyword evidence="4" id="KW-1185">Reference proteome</keyword>
<organism evidence="3 4">
    <name type="scientific">Undibacterium nitidum</name>
    <dbReference type="NCBI Taxonomy" id="2762298"/>
    <lineage>
        <taxon>Bacteria</taxon>
        <taxon>Pseudomonadati</taxon>
        <taxon>Pseudomonadota</taxon>
        <taxon>Betaproteobacteria</taxon>
        <taxon>Burkholderiales</taxon>
        <taxon>Oxalobacteraceae</taxon>
        <taxon>Undibacterium</taxon>
    </lineage>
</organism>
<accession>A0A923HQ13</accession>
<proteinExistence type="inferred from homology"/>